<dbReference type="InterPro" id="IPR017459">
    <property type="entry name" value="Glycosyl_Trfase_fam3_N_dom"/>
</dbReference>
<dbReference type="Pfam" id="PF00591">
    <property type="entry name" value="Glycos_transf_3"/>
    <property type="match status" value="1"/>
</dbReference>
<dbReference type="InterPro" id="IPR036566">
    <property type="entry name" value="PYNP-like_C_sf"/>
</dbReference>
<evidence type="ECO:0000256" key="2">
    <source>
        <dbReference type="ARBA" id="ARBA00011738"/>
    </source>
</evidence>
<dbReference type="SUPFAM" id="SSF52418">
    <property type="entry name" value="Nucleoside phosphorylase/phosphoribosyltransferase catalytic domain"/>
    <property type="match status" value="1"/>
</dbReference>
<evidence type="ECO:0000256" key="4">
    <source>
        <dbReference type="ARBA" id="ARBA00022679"/>
    </source>
</evidence>
<comment type="similarity">
    <text evidence="1">Belongs to the thymidine/pyrimidine-nucleoside phosphorylase family.</text>
</comment>
<dbReference type="PROSITE" id="PS00647">
    <property type="entry name" value="THYMID_PHOSPHORYLASE"/>
    <property type="match status" value="1"/>
</dbReference>
<dbReference type="Pfam" id="PF02885">
    <property type="entry name" value="Glycos_trans_3N"/>
    <property type="match status" value="1"/>
</dbReference>
<keyword evidence="7" id="KW-1185">Reference proteome</keyword>
<dbReference type="PANTHER" id="PTHR10515">
    <property type="entry name" value="THYMIDINE PHOSPHORYLASE"/>
    <property type="match status" value="1"/>
</dbReference>
<proteinExistence type="inferred from homology"/>
<protein>
    <submittedName>
        <fullName evidence="6">Thymidine phosphorylase</fullName>
    </submittedName>
</protein>
<gene>
    <name evidence="6" type="ORF">GCM10023258_13870</name>
</gene>
<dbReference type="Proteomes" id="UP001500427">
    <property type="component" value="Unassembled WGS sequence"/>
</dbReference>
<keyword evidence="3" id="KW-0328">Glycosyltransferase</keyword>
<dbReference type="InterPro" id="IPR000053">
    <property type="entry name" value="Thymidine/pyrmidine_PPase"/>
</dbReference>
<evidence type="ECO:0000313" key="6">
    <source>
        <dbReference type="EMBL" id="GAA5022999.1"/>
    </source>
</evidence>
<evidence type="ECO:0000256" key="3">
    <source>
        <dbReference type="ARBA" id="ARBA00022676"/>
    </source>
</evidence>
<dbReference type="SUPFAM" id="SSF54680">
    <property type="entry name" value="Pyrimidine nucleoside phosphorylase C-terminal domain"/>
    <property type="match status" value="1"/>
</dbReference>
<dbReference type="SUPFAM" id="SSF47648">
    <property type="entry name" value="Nucleoside phosphorylase/phosphoribosyltransferase N-terminal domain"/>
    <property type="match status" value="1"/>
</dbReference>
<dbReference type="EMBL" id="BAABIW010000009">
    <property type="protein sequence ID" value="GAA5022999.1"/>
    <property type="molecule type" value="Genomic_DNA"/>
</dbReference>
<dbReference type="InterPro" id="IPR000312">
    <property type="entry name" value="Glycosyl_Trfase_fam3"/>
</dbReference>
<evidence type="ECO:0000256" key="1">
    <source>
        <dbReference type="ARBA" id="ARBA00006915"/>
    </source>
</evidence>
<evidence type="ECO:0000259" key="5">
    <source>
        <dbReference type="SMART" id="SM00941"/>
    </source>
</evidence>
<comment type="subunit">
    <text evidence="2">Homodimer.</text>
</comment>
<dbReference type="InterPro" id="IPR018090">
    <property type="entry name" value="Pyrmidine_PPas_bac/euk"/>
</dbReference>
<dbReference type="NCBIfam" id="TIGR02644">
    <property type="entry name" value="Y_phosphoryl"/>
    <property type="match status" value="1"/>
</dbReference>
<comment type="caution">
    <text evidence="6">The sequence shown here is derived from an EMBL/GenBank/DDBJ whole genome shotgun (WGS) entry which is preliminary data.</text>
</comment>
<sequence length="443" mass="46404">MPRVAWSRWDMMGPVSEAFDAVDVISAKRDRAELSDAQIDWVIDAYTRGAVAEEQMSALAMAIYLNGMSPREIARWADAMIRSGERLDFSGLSRPTSDKHSTGGVGDKITLPLAPIVAACGVAVPQLSGRGLGHTGGTLDKLESIPGWRADVTNEQMMRQLEDVGAVICAAGSGLAPADKKLYALRDVTGTVSCVPLIATSIMSKKIAEGTGSLVLDVKVGSGAFMKELGQARELAETMVRLGTDAGVRTVALLTNMETPLGLTAGNALEVRESVEVLAGGGPGDVVELTLALAREMVAGAGRDDIDPADVLADGRAMDVWRRMIRAQGGDPDAPLPTARETHHVLAPADGVLVELDALAVGVAAWRLGAGRARKEDPVQAGAGVELHAKPGASVRGGEPLLTLHTDEPERFGRALEALEGGFTIAPEGSRPDLPPIVIDRIG</sequence>
<dbReference type="PIRSF" id="PIRSF000478">
    <property type="entry name" value="TP_PyNP"/>
    <property type="match status" value="1"/>
</dbReference>
<dbReference type="NCBIfam" id="NF004490">
    <property type="entry name" value="PRK05820.1"/>
    <property type="match status" value="1"/>
</dbReference>
<keyword evidence="4" id="KW-0808">Transferase</keyword>
<dbReference type="SMART" id="SM00941">
    <property type="entry name" value="PYNP_C"/>
    <property type="match status" value="1"/>
</dbReference>
<dbReference type="InterPro" id="IPR017872">
    <property type="entry name" value="Pyrmidine_PPase_CS"/>
</dbReference>
<organism evidence="6 7">
    <name type="scientific">Terrabacter aeriphilus</name>
    <dbReference type="NCBI Taxonomy" id="515662"/>
    <lineage>
        <taxon>Bacteria</taxon>
        <taxon>Bacillati</taxon>
        <taxon>Actinomycetota</taxon>
        <taxon>Actinomycetes</taxon>
        <taxon>Micrococcales</taxon>
        <taxon>Intrasporangiaceae</taxon>
        <taxon>Terrabacter</taxon>
    </lineage>
</organism>
<name>A0ABP9J8Q1_9MICO</name>
<evidence type="ECO:0000313" key="7">
    <source>
        <dbReference type="Proteomes" id="UP001500427"/>
    </source>
</evidence>
<dbReference type="InterPro" id="IPR013102">
    <property type="entry name" value="PYNP_C"/>
</dbReference>
<accession>A0ABP9J8Q1</accession>
<dbReference type="InterPro" id="IPR035902">
    <property type="entry name" value="Nuc_phospho_transferase"/>
</dbReference>
<dbReference type="PANTHER" id="PTHR10515:SF0">
    <property type="entry name" value="THYMIDINE PHOSPHORYLASE"/>
    <property type="match status" value="1"/>
</dbReference>
<dbReference type="Pfam" id="PF07831">
    <property type="entry name" value="PYNP_C"/>
    <property type="match status" value="1"/>
</dbReference>
<dbReference type="Gene3D" id="3.40.1030.10">
    <property type="entry name" value="Nucleoside phosphorylase/phosphoribosyltransferase catalytic domain"/>
    <property type="match status" value="1"/>
</dbReference>
<dbReference type="Gene3D" id="3.90.1170.30">
    <property type="entry name" value="Pyrimidine nucleoside phosphorylase-like, C-terminal domain"/>
    <property type="match status" value="1"/>
</dbReference>
<dbReference type="Gene3D" id="1.20.970.10">
    <property type="entry name" value="Transferase, Pyrimidine Nucleoside Phosphorylase, Chain C"/>
    <property type="match status" value="1"/>
</dbReference>
<feature type="domain" description="Pyrimidine nucleoside phosphorylase C-terminal" evidence="5">
    <location>
        <begin position="352"/>
        <end position="426"/>
    </location>
</feature>
<reference evidence="7" key="1">
    <citation type="journal article" date="2019" name="Int. J. Syst. Evol. Microbiol.">
        <title>The Global Catalogue of Microorganisms (GCM) 10K type strain sequencing project: providing services to taxonomists for standard genome sequencing and annotation.</title>
        <authorList>
            <consortium name="The Broad Institute Genomics Platform"/>
            <consortium name="The Broad Institute Genome Sequencing Center for Infectious Disease"/>
            <person name="Wu L."/>
            <person name="Ma J."/>
        </authorList>
    </citation>
    <scope>NUCLEOTIDE SEQUENCE [LARGE SCALE GENOMIC DNA]</scope>
    <source>
        <strain evidence="7">JCM 17687</strain>
    </source>
</reference>
<dbReference type="InterPro" id="IPR036320">
    <property type="entry name" value="Glycosyl_Trfase_fam3_N_dom_sf"/>
</dbReference>